<dbReference type="InterPro" id="IPR022441">
    <property type="entry name" value="Para_beta_helix_rpt-2"/>
</dbReference>
<dbReference type="SUPFAM" id="SSF51126">
    <property type="entry name" value="Pectin lyase-like"/>
    <property type="match status" value="1"/>
</dbReference>
<comment type="caution">
    <text evidence="6">The sequence shown here is derived from an EMBL/GenBank/DDBJ whole genome shotgun (WGS) entry which is preliminary data.</text>
</comment>
<feature type="region of interest" description="Disordered" evidence="4">
    <location>
        <begin position="403"/>
        <end position="480"/>
    </location>
</feature>
<name>A0ABR9UJN7_9CYAN</name>
<dbReference type="Pfam" id="PF07602">
    <property type="entry name" value="DUF1565"/>
    <property type="match status" value="1"/>
</dbReference>
<evidence type="ECO:0000256" key="2">
    <source>
        <dbReference type="ARBA" id="ARBA00022737"/>
    </source>
</evidence>
<evidence type="ECO:0000256" key="1">
    <source>
        <dbReference type="ARBA" id="ARBA00004906"/>
    </source>
</evidence>
<evidence type="ECO:0000259" key="5">
    <source>
        <dbReference type="Pfam" id="PF07602"/>
    </source>
</evidence>
<gene>
    <name evidence="6" type="ORF">IQ236_21575</name>
</gene>
<evidence type="ECO:0000313" key="6">
    <source>
        <dbReference type="EMBL" id="MBE9145784.1"/>
    </source>
</evidence>
<organism evidence="6 7">
    <name type="scientific">Planktothrix mougeotii LEGE 06226</name>
    <dbReference type="NCBI Taxonomy" id="1828728"/>
    <lineage>
        <taxon>Bacteria</taxon>
        <taxon>Bacillati</taxon>
        <taxon>Cyanobacteriota</taxon>
        <taxon>Cyanophyceae</taxon>
        <taxon>Oscillatoriophycideae</taxon>
        <taxon>Oscillatoriales</taxon>
        <taxon>Microcoleaceae</taxon>
        <taxon>Planktothrix</taxon>
    </lineage>
</organism>
<evidence type="ECO:0000256" key="3">
    <source>
        <dbReference type="ARBA" id="ARBA00022786"/>
    </source>
</evidence>
<accession>A0ABR9UJN7</accession>
<dbReference type="InterPro" id="IPR012334">
    <property type="entry name" value="Pectin_lyas_fold"/>
</dbReference>
<dbReference type="InterPro" id="IPR011459">
    <property type="entry name" value="DUF1565"/>
</dbReference>
<dbReference type="InterPro" id="IPR051550">
    <property type="entry name" value="SCF-Subunits/Alg-Epimerases"/>
</dbReference>
<protein>
    <submittedName>
        <fullName evidence="6">DUF1565 domain-containing protein</fullName>
    </submittedName>
</protein>
<dbReference type="PANTHER" id="PTHR22990">
    <property type="entry name" value="F-BOX ONLY PROTEIN"/>
    <property type="match status" value="1"/>
</dbReference>
<dbReference type="Gene3D" id="2.160.20.10">
    <property type="entry name" value="Single-stranded right-handed beta-helix, Pectin lyase-like"/>
    <property type="match status" value="1"/>
</dbReference>
<feature type="compositionally biased region" description="Polar residues" evidence="4">
    <location>
        <begin position="403"/>
        <end position="413"/>
    </location>
</feature>
<dbReference type="RefSeq" id="WP_193871187.1">
    <property type="nucleotide sequence ID" value="NZ_JADEWU010000068.1"/>
</dbReference>
<dbReference type="PRINTS" id="PR01217">
    <property type="entry name" value="PRICHEXTENSN"/>
</dbReference>
<dbReference type="SMART" id="SM00710">
    <property type="entry name" value="PbH1"/>
    <property type="match status" value="6"/>
</dbReference>
<dbReference type="InterPro" id="IPR011050">
    <property type="entry name" value="Pectin_lyase_fold/virulence"/>
</dbReference>
<feature type="region of interest" description="Disordered" evidence="4">
    <location>
        <begin position="494"/>
        <end position="523"/>
    </location>
</feature>
<sequence>MINANPNLQSYPPTMTRQLGIPQSCLWFVPTALPFSSPFLLRVLQSFSPLLLVTLGLGLFQPVSGLAVPANNQPITQASNRSTAVIYVSSITGNDQGQGTQQSPLRTITKALSLAQRNTAIILAPGTYSGETGEQFPIILHDNITLQGNPNTKGKDVVIKGGGFYTSRTFARQNIAVLGANGSKISGVTITNSSDRGYGLWIESSSLIVSQNTFIGNTHDGISVVGMSAPIIQENYFAQNGANGMTIYGNSRPEVRNNDFQNTGFGINIAQNAAPFVIGNRVVDNKDGVVIQANARPILRDNQIERNQRDGIVAIAQSLPDLGNTQEPGRNVIRNNGRYDLNNGTQGQQIQAYGNQLSTAKVFGAIQVSGTYTPAAAPSPLVSQILNSPAPSPQPVAIVANDPATQTPINTPSALPVYLPESNSTAQNPIPIPVPAPTPTQTATAIPIPVPPPESPNLPPLPNTRRPPQPPPRPTSSADSIAGSLISTFSRLILNRPSPQSPSPRSQPQQTQPITQPPQPTQPASIAAIGVLAVPGPDIPIGSGGGLLPNEVASGGGEAIPLSPMALGLRYRVVVESSNDSELRRIRSIVPEAFPTVVAGRQVVQAGAFRDQYRANWLLQQLTSNGLRARIELVNNPD</sequence>
<feature type="compositionally biased region" description="Pro residues" evidence="4">
    <location>
        <begin position="448"/>
        <end position="474"/>
    </location>
</feature>
<reference evidence="6 7" key="1">
    <citation type="submission" date="2020-10" db="EMBL/GenBank/DDBJ databases">
        <authorList>
            <person name="Castelo-Branco R."/>
            <person name="Eusebio N."/>
            <person name="Adriana R."/>
            <person name="Vieira A."/>
            <person name="Brugerolle De Fraissinette N."/>
            <person name="Rezende De Castro R."/>
            <person name="Schneider M.P."/>
            <person name="Vasconcelos V."/>
            <person name="Leao P.N."/>
        </authorList>
    </citation>
    <scope>NUCLEOTIDE SEQUENCE [LARGE SCALE GENOMIC DNA]</scope>
    <source>
        <strain evidence="6 7">LEGE 06226</strain>
    </source>
</reference>
<keyword evidence="2" id="KW-0677">Repeat</keyword>
<dbReference type="NCBIfam" id="TIGR03804">
    <property type="entry name" value="para_beta_helix"/>
    <property type="match status" value="2"/>
</dbReference>
<dbReference type="PANTHER" id="PTHR22990:SF15">
    <property type="entry name" value="F-BOX ONLY PROTEIN 10"/>
    <property type="match status" value="1"/>
</dbReference>
<dbReference type="EMBL" id="JADEWU010000068">
    <property type="protein sequence ID" value="MBE9145784.1"/>
    <property type="molecule type" value="Genomic_DNA"/>
</dbReference>
<evidence type="ECO:0000256" key="4">
    <source>
        <dbReference type="SAM" id="MobiDB-lite"/>
    </source>
</evidence>
<evidence type="ECO:0000313" key="7">
    <source>
        <dbReference type="Proteomes" id="UP000640725"/>
    </source>
</evidence>
<comment type="pathway">
    <text evidence="1">Protein modification; protein ubiquitination.</text>
</comment>
<dbReference type="InterPro" id="IPR006626">
    <property type="entry name" value="PbH1"/>
</dbReference>
<dbReference type="Proteomes" id="UP000640725">
    <property type="component" value="Unassembled WGS sequence"/>
</dbReference>
<keyword evidence="3" id="KW-0833">Ubl conjugation pathway</keyword>
<keyword evidence="7" id="KW-1185">Reference proteome</keyword>
<feature type="compositionally biased region" description="Low complexity" evidence="4">
    <location>
        <begin position="503"/>
        <end position="514"/>
    </location>
</feature>
<proteinExistence type="predicted"/>
<feature type="domain" description="DUF1565" evidence="5">
    <location>
        <begin position="91"/>
        <end position="357"/>
    </location>
</feature>